<dbReference type="EMBL" id="CP151501">
    <property type="protein sequence ID" value="WZN58628.1"/>
    <property type="molecule type" value="Genomic_DNA"/>
</dbReference>
<protein>
    <recommendedName>
        <fullName evidence="4">Protein arginine N-methyltransferase</fullName>
    </recommendedName>
</protein>
<dbReference type="Gene3D" id="2.70.160.11">
    <property type="entry name" value="Hnrnp arginine n-methyltransferase1"/>
    <property type="match status" value="1"/>
</dbReference>
<sequence length="630" mass="70509">MPLGKRTDCGNARYAGIWPQRCGGVCDAIQESFQVGLDFVLVSLNHEKLSTGVGPPHTSINSDLDLQAQSWTSQVVGVASDAPDDASSGDQGVASAARVLEKELGWATYLGLQAVVLPSVAGLSDAITPVVAQSVSQALGSKTFLQMWVQVPVASGASDHESYYRRWHTIRALSDYHKQVKVALVLGAELPDKAELEVWLGEPVRCVIIPISCFVFNSKGYPTLRRGHQDFLSRLFCLGVQVVIREDSLDHELGADAVRTAQDPKGNPLRNYYEYISYLFRRMPALTENEEAELEYRDYLQSPLQPLQDHLESATYEVFERDATKYTTYEEAVFRCLQDRCEGGLIDGRKPVLMVVGAGRGPLVLASLRAAKRAQVELRVFAVEKNPNAYVTLLHLHRRENWGDGVTIVHRDMRSWDTRERADIMVSELLGSFGDNELSPECLDGAQRFLAPNGTSIPQSYTSYLAPVSTSKLHEEIRNLKDPKLQEMPYVVKLHAHCLLAPNREVFSFEHPNPADQIDNERYRSLSFRRFGGGRRPGVLHGFAGYFESVLYGDVTLSIRPETHTESMFSWFPIYFPLARPVYLRPGDEEIAVHFWRRSARHKVWYEYALASPEMGPLVNADGASYAAEL</sequence>
<dbReference type="Pfam" id="PF17285">
    <property type="entry name" value="PRMT5_TIM"/>
    <property type="match status" value="1"/>
</dbReference>
<feature type="domain" description="PRMT5 oligomerisation" evidence="10">
    <location>
        <begin position="460"/>
        <end position="615"/>
    </location>
</feature>
<feature type="binding site" evidence="6">
    <location>
        <begin position="412"/>
        <end position="413"/>
    </location>
    <ligand>
        <name>S-adenosyl-L-methionine</name>
        <dbReference type="ChEBI" id="CHEBI:59789"/>
    </ligand>
</feature>
<evidence type="ECO:0000259" key="8">
    <source>
        <dbReference type="Pfam" id="PF05185"/>
    </source>
</evidence>
<dbReference type="Proteomes" id="UP001472866">
    <property type="component" value="Chromosome 01"/>
</dbReference>
<evidence type="ECO:0000259" key="9">
    <source>
        <dbReference type="Pfam" id="PF17285"/>
    </source>
</evidence>
<dbReference type="InterPro" id="IPR035075">
    <property type="entry name" value="PRMT5"/>
</dbReference>
<dbReference type="PIRSF" id="PIRSF015894">
    <property type="entry name" value="Skb1_MeTrfase"/>
    <property type="match status" value="1"/>
</dbReference>
<dbReference type="AlphaFoldDB" id="A0AAX4NXF3"/>
<evidence type="ECO:0000256" key="5">
    <source>
        <dbReference type="PIRSR" id="PIRSR015894-1"/>
    </source>
</evidence>
<feature type="binding site" evidence="6">
    <location>
        <begin position="325"/>
        <end position="326"/>
    </location>
    <ligand>
        <name>S-adenosyl-L-methionine</name>
        <dbReference type="ChEBI" id="CHEBI:59789"/>
    </ligand>
</feature>
<dbReference type="GO" id="GO:0032259">
    <property type="term" value="P:methylation"/>
    <property type="evidence" value="ECO:0007669"/>
    <property type="project" value="UniProtKB-KW"/>
</dbReference>
<accession>A0AAX4NXF3</accession>
<keyword evidence="2 4" id="KW-0808">Transferase</keyword>
<evidence type="ECO:0000256" key="6">
    <source>
        <dbReference type="PIRSR" id="PIRSR015894-2"/>
    </source>
</evidence>
<feature type="domain" description="PRMT5 TIM barrel" evidence="9">
    <location>
        <begin position="37"/>
        <end position="282"/>
    </location>
</feature>
<dbReference type="InterPro" id="IPR007857">
    <property type="entry name" value="Arg_MeTrfase_PRMT5"/>
</dbReference>
<dbReference type="GO" id="GO:0016274">
    <property type="term" value="F:protein-arginine N-methyltransferase activity"/>
    <property type="evidence" value="ECO:0007669"/>
    <property type="project" value="InterPro"/>
</dbReference>
<dbReference type="Gene3D" id="3.40.50.150">
    <property type="entry name" value="Vaccinia Virus protein VP39"/>
    <property type="match status" value="1"/>
</dbReference>
<dbReference type="InterPro" id="IPR025799">
    <property type="entry name" value="Arg_MeTrfase"/>
</dbReference>
<evidence type="ECO:0000256" key="3">
    <source>
        <dbReference type="ARBA" id="ARBA00022691"/>
    </source>
</evidence>
<proteinExistence type="inferred from homology"/>
<evidence type="ECO:0000256" key="4">
    <source>
        <dbReference type="PIRNR" id="PIRNR015894"/>
    </source>
</evidence>
<dbReference type="PANTHER" id="PTHR10738">
    <property type="entry name" value="PROTEIN ARGININE N-METHYLTRANSFERASE 5"/>
    <property type="match status" value="1"/>
</dbReference>
<dbReference type="GO" id="GO:0005634">
    <property type="term" value="C:nucleus"/>
    <property type="evidence" value="ECO:0007669"/>
    <property type="project" value="TreeGrafter"/>
</dbReference>
<evidence type="ECO:0000256" key="7">
    <source>
        <dbReference type="PIRSR" id="PIRSR015894-3"/>
    </source>
</evidence>
<feature type="binding site" evidence="6">
    <location>
        <position position="384"/>
    </location>
    <ligand>
        <name>S-adenosyl-L-methionine</name>
        <dbReference type="ChEBI" id="CHEBI:59789"/>
    </ligand>
</feature>
<dbReference type="PANTHER" id="PTHR10738:SF0">
    <property type="entry name" value="PROTEIN ARGININE N-METHYLTRANSFERASE 5"/>
    <property type="match status" value="1"/>
</dbReference>
<feature type="domain" description="PRMT5 arginine-N-methyltransferase" evidence="8">
    <location>
        <begin position="289"/>
        <end position="457"/>
    </location>
</feature>
<comment type="similarity">
    <text evidence="4">Belongs to the class I-like SAM-binding methyltransferase superfamily.</text>
</comment>
<dbReference type="GO" id="GO:0006355">
    <property type="term" value="P:regulation of DNA-templated transcription"/>
    <property type="evidence" value="ECO:0007669"/>
    <property type="project" value="TreeGrafter"/>
</dbReference>
<feature type="active site" description="Proton donor/acceptor" evidence="5">
    <location>
        <position position="437"/>
    </location>
</feature>
<gene>
    <name evidence="11" type="ORF">HKI87_01g01520</name>
</gene>
<dbReference type="Gene3D" id="3.20.20.150">
    <property type="entry name" value="Divalent-metal-dependent TIM barrel enzymes"/>
    <property type="match status" value="1"/>
</dbReference>
<feature type="binding site" evidence="6">
    <location>
        <position position="316"/>
    </location>
    <ligand>
        <name>S-adenosyl-L-methionine</name>
        <dbReference type="ChEBI" id="CHEBI:59789"/>
    </ligand>
</feature>
<dbReference type="PROSITE" id="PS51678">
    <property type="entry name" value="SAM_MT_PRMT"/>
    <property type="match status" value="1"/>
</dbReference>
<dbReference type="SUPFAM" id="SSF53335">
    <property type="entry name" value="S-adenosyl-L-methionine-dependent methyltransferases"/>
    <property type="match status" value="1"/>
</dbReference>
<organism evidence="11 12">
    <name type="scientific">Chloropicon roscoffensis</name>
    <dbReference type="NCBI Taxonomy" id="1461544"/>
    <lineage>
        <taxon>Eukaryota</taxon>
        <taxon>Viridiplantae</taxon>
        <taxon>Chlorophyta</taxon>
        <taxon>Chloropicophyceae</taxon>
        <taxon>Chloropicales</taxon>
        <taxon>Chloropicaceae</taxon>
        <taxon>Chloropicon</taxon>
    </lineage>
</organism>
<evidence type="ECO:0000313" key="11">
    <source>
        <dbReference type="EMBL" id="WZN58628.1"/>
    </source>
</evidence>
<keyword evidence="12" id="KW-1185">Reference proteome</keyword>
<evidence type="ECO:0000259" key="10">
    <source>
        <dbReference type="Pfam" id="PF17286"/>
    </source>
</evidence>
<evidence type="ECO:0000256" key="2">
    <source>
        <dbReference type="ARBA" id="ARBA00022679"/>
    </source>
</evidence>
<dbReference type="InterPro" id="IPR029063">
    <property type="entry name" value="SAM-dependent_MTases_sf"/>
</dbReference>
<dbReference type="InterPro" id="IPR035247">
    <property type="entry name" value="PRMT5_TIM"/>
</dbReference>
<evidence type="ECO:0000256" key="1">
    <source>
        <dbReference type="ARBA" id="ARBA00022603"/>
    </source>
</evidence>
<reference evidence="11 12" key="1">
    <citation type="submission" date="2024-03" db="EMBL/GenBank/DDBJ databases">
        <title>Complete genome sequence of the green alga Chloropicon roscoffensis RCC1871.</title>
        <authorList>
            <person name="Lemieux C."/>
            <person name="Pombert J.-F."/>
            <person name="Otis C."/>
            <person name="Turmel M."/>
        </authorList>
    </citation>
    <scope>NUCLEOTIDE SEQUENCE [LARGE SCALE GENOMIC DNA]</scope>
    <source>
        <strain evidence="11 12">RCC1871</strain>
    </source>
</reference>
<keyword evidence="1 4" id="KW-0489">Methyltransferase</keyword>
<dbReference type="InterPro" id="IPR035248">
    <property type="entry name" value="PRMT5_C"/>
</dbReference>
<evidence type="ECO:0000313" key="12">
    <source>
        <dbReference type="Proteomes" id="UP001472866"/>
    </source>
</evidence>
<dbReference type="GO" id="GO:0005829">
    <property type="term" value="C:cytosol"/>
    <property type="evidence" value="ECO:0007669"/>
    <property type="project" value="TreeGrafter"/>
</dbReference>
<dbReference type="Pfam" id="PF17286">
    <property type="entry name" value="PRMT5_C"/>
    <property type="match status" value="1"/>
</dbReference>
<feature type="site" description="Critical for specifying symmetric addition of methyl groups" evidence="7">
    <location>
        <position position="319"/>
    </location>
</feature>
<keyword evidence="3 4" id="KW-0949">S-adenosyl-L-methionine</keyword>
<dbReference type="Pfam" id="PF05185">
    <property type="entry name" value="PRMT5"/>
    <property type="match status" value="1"/>
</dbReference>
<name>A0AAX4NXF3_9CHLO</name>
<feature type="active site" description="Proton donor/acceptor" evidence="5">
    <location>
        <position position="428"/>
    </location>
</feature>